<dbReference type="PANTHER" id="PTHR43068:SF1">
    <property type="entry name" value="SLR1854 PROTEIN"/>
    <property type="match status" value="1"/>
</dbReference>
<feature type="region of interest" description="Disordered" evidence="1">
    <location>
        <begin position="224"/>
        <end position="246"/>
    </location>
</feature>
<dbReference type="Pfam" id="PF17124">
    <property type="entry name" value="ThiJ_like"/>
    <property type="match status" value="1"/>
</dbReference>
<evidence type="ECO:0000313" key="3">
    <source>
        <dbReference type="Proteomes" id="UP000092498"/>
    </source>
</evidence>
<protein>
    <submittedName>
        <fullName evidence="2">ThiJ/pfpI-family protein</fullName>
    </submittedName>
</protein>
<dbReference type="AlphaFoldDB" id="A0A1B1ADZ3"/>
<name>A0A1B1ADZ3_9PROT</name>
<keyword evidence="3" id="KW-1185">Reference proteome</keyword>
<dbReference type="Gene3D" id="3.40.50.880">
    <property type="match status" value="1"/>
</dbReference>
<dbReference type="InterPro" id="IPR032633">
    <property type="entry name" value="ThiJ-like"/>
</dbReference>
<dbReference type="InterPro" id="IPR029062">
    <property type="entry name" value="Class_I_gatase-like"/>
</dbReference>
<dbReference type="Proteomes" id="UP000092498">
    <property type="component" value="Chromosome"/>
</dbReference>
<dbReference type="STRING" id="1759059.ATE48_01970"/>
<evidence type="ECO:0000256" key="1">
    <source>
        <dbReference type="SAM" id="MobiDB-lite"/>
    </source>
</evidence>
<organism evidence="2 3">
    <name type="scientific">Candidatus Viadribacter manganicus</name>
    <dbReference type="NCBI Taxonomy" id="1759059"/>
    <lineage>
        <taxon>Bacteria</taxon>
        <taxon>Pseudomonadati</taxon>
        <taxon>Pseudomonadota</taxon>
        <taxon>Alphaproteobacteria</taxon>
        <taxon>Hyphomonadales</taxon>
        <taxon>Hyphomonadaceae</taxon>
        <taxon>Candidatus Viadribacter</taxon>
    </lineage>
</organism>
<dbReference type="KEGG" id="cbot:ATE48_01970"/>
<gene>
    <name evidence="2" type="ORF">ATE48_01970</name>
</gene>
<dbReference type="InParanoid" id="A0A1B1ADZ3"/>
<accession>A0A1B1ADZ3</accession>
<dbReference type="OrthoDB" id="9792284at2"/>
<reference evidence="2 3" key="1">
    <citation type="submission" date="2015-11" db="EMBL/GenBank/DDBJ databases">
        <title>Whole-Genome Sequence of Candidatus Oderbacter manganicum from the National Park Lower Oder Valley, Germany.</title>
        <authorList>
            <person name="Braun B."/>
            <person name="Liere K."/>
            <person name="Szewzyk U."/>
        </authorList>
    </citation>
    <scope>NUCLEOTIDE SEQUENCE [LARGE SCALE GENOMIC DNA]</scope>
    <source>
        <strain evidence="2 3">OTSz_A_272</strain>
    </source>
</reference>
<dbReference type="SUPFAM" id="SSF52317">
    <property type="entry name" value="Class I glutamine amidotransferase-like"/>
    <property type="match status" value="1"/>
</dbReference>
<evidence type="ECO:0000313" key="2">
    <source>
        <dbReference type="EMBL" id="ANP44777.1"/>
    </source>
</evidence>
<sequence length="283" mass="30958">MARVLMPIPRCDFDPTETAIPWHVLTARGHEVVFATPDGAAGAADELMLTGEGLDVWGFLPLLRKLILVGGVLRANADARAAYAAMRQSEAFQSPLKWEALDAVQFDAVLFPGGHRARGMREYLESPVLQEIAVEAFAQNMPVGAICHGVVVLARSVDPHTNRSVLYGRKTTALTWKLEGAAQAIAGVTRFWDRHYYRTYRDPPGKTAGFMSVEQEVTRALAKPDDFQDVPTDDPHIKPRTSGTVRDSDADLSSGFVVRDGAYVSARWPGDAHAFAHAFADML</sequence>
<proteinExistence type="predicted"/>
<dbReference type="RefSeq" id="WP_066767312.1">
    <property type="nucleotide sequence ID" value="NZ_CP013244.1"/>
</dbReference>
<dbReference type="EMBL" id="CP013244">
    <property type="protein sequence ID" value="ANP44777.1"/>
    <property type="molecule type" value="Genomic_DNA"/>
</dbReference>
<dbReference type="PANTHER" id="PTHR43068">
    <property type="entry name" value="SLR1854 PROTEIN"/>
    <property type="match status" value="1"/>
</dbReference>